<dbReference type="Proteomes" id="UP001317822">
    <property type="component" value="Chromosome"/>
</dbReference>
<evidence type="ECO:0000313" key="2">
    <source>
        <dbReference type="EMBL" id="BDU15177.1"/>
    </source>
</evidence>
<reference evidence="2 3" key="1">
    <citation type="journal article" date="2023" name="Int. J. Syst. Evol. Microbiol.">
        <title>Physiological and genomic analyses of cobalamin (vitamin B12)-auxotrophy of Lysobacter auxotrophicus sp. nov., a methionine-auxotrophic chitinolytic bacterium isolated from chitin-treated soil.</title>
        <authorList>
            <person name="Saito A."/>
            <person name="Dohra H."/>
            <person name="Hamada M."/>
            <person name="Moriuchi R."/>
            <person name="Kotsuchibashi Y."/>
            <person name="Mori K."/>
        </authorList>
    </citation>
    <scope>NUCLEOTIDE SEQUENCE [LARGE SCALE GENOMIC DNA]</scope>
    <source>
        <strain evidence="2 3">5-21a</strain>
    </source>
</reference>
<dbReference type="EMBL" id="AP027041">
    <property type="protein sequence ID" value="BDU15177.1"/>
    <property type="molecule type" value="Genomic_DNA"/>
</dbReference>
<keyword evidence="1" id="KW-0472">Membrane</keyword>
<organism evidence="2 3">
    <name type="scientific">Lysobacter auxotrophicus</name>
    <dbReference type="NCBI Taxonomy" id="2992573"/>
    <lineage>
        <taxon>Bacteria</taxon>
        <taxon>Pseudomonadati</taxon>
        <taxon>Pseudomonadota</taxon>
        <taxon>Gammaproteobacteria</taxon>
        <taxon>Lysobacterales</taxon>
        <taxon>Lysobacteraceae</taxon>
        <taxon>Lysobacter</taxon>
    </lineage>
</organism>
<keyword evidence="1" id="KW-0812">Transmembrane</keyword>
<feature type="transmembrane region" description="Helical" evidence="1">
    <location>
        <begin position="14"/>
        <end position="35"/>
    </location>
</feature>
<keyword evidence="3" id="KW-1185">Reference proteome</keyword>
<protein>
    <submittedName>
        <fullName evidence="2">DUF1449 family protein</fullName>
    </submittedName>
</protein>
<evidence type="ECO:0000256" key="1">
    <source>
        <dbReference type="SAM" id="Phobius"/>
    </source>
</evidence>
<dbReference type="RefSeq" id="WP_281780699.1">
    <property type="nucleotide sequence ID" value="NZ_AP027041.1"/>
</dbReference>
<proteinExistence type="predicted"/>
<feature type="transmembrane region" description="Helical" evidence="1">
    <location>
        <begin position="67"/>
        <end position="92"/>
    </location>
</feature>
<gene>
    <name evidence="2" type="ORF">LA521A_03780</name>
</gene>
<name>A0ABN6UGD9_9GAMM</name>
<evidence type="ECO:0000313" key="3">
    <source>
        <dbReference type="Proteomes" id="UP001317822"/>
    </source>
</evidence>
<keyword evidence="1" id="KW-1133">Transmembrane helix</keyword>
<sequence length="215" mass="22848">MNDFLTTALTFPTLLYSIVLAVCVVYWLLAATGLVDADGPDGLIGGESHGHGHDGDASSIAAMIARLGLSGVPVMIVLTVLAFLGWLGTYFVHLLVLRSLPDAFRLLAGIGVAIAMLVPGVFATSLLLRPLSRLLLRLRPPTEASILGRVAIVSTPSVDAGYGQATVDDGGAGLVLQIRDAQAERFKRGDRVVLIEYLGAQHAYRVVSDEQFQRL</sequence>
<feature type="transmembrane region" description="Helical" evidence="1">
    <location>
        <begin position="104"/>
        <end position="128"/>
    </location>
</feature>
<accession>A0ABN6UGD9</accession>